<dbReference type="Gene3D" id="3.30.460.40">
    <property type="match status" value="1"/>
</dbReference>
<dbReference type="Pfam" id="PF14907">
    <property type="entry name" value="NTP_transf_5"/>
    <property type="match status" value="1"/>
</dbReference>
<accession>A0ABT4CFH1</accession>
<keyword evidence="2" id="KW-1185">Reference proteome</keyword>
<evidence type="ECO:0000313" key="2">
    <source>
        <dbReference type="Proteomes" id="UP001074726"/>
    </source>
</evidence>
<comment type="caution">
    <text evidence="1">The sequence shown here is derived from an EMBL/GenBank/DDBJ whole genome shotgun (WGS) entry which is preliminary data.</text>
</comment>
<evidence type="ECO:0000313" key="1">
    <source>
        <dbReference type="EMBL" id="MCY4726597.1"/>
    </source>
</evidence>
<dbReference type="EMBL" id="JAPPUX010000003">
    <property type="protein sequence ID" value="MCY4726597.1"/>
    <property type="molecule type" value="Genomic_DNA"/>
</dbReference>
<organism evidence="1 2">
    <name type="scientific">Nocardioides pini</name>
    <dbReference type="NCBI Taxonomy" id="2975053"/>
    <lineage>
        <taxon>Bacteria</taxon>
        <taxon>Bacillati</taxon>
        <taxon>Actinomycetota</taxon>
        <taxon>Actinomycetes</taxon>
        <taxon>Propionibacteriales</taxon>
        <taxon>Nocardioidaceae</taxon>
        <taxon>Nocardioides</taxon>
    </lineage>
</organism>
<sequence>MKVARGPIDDEYRDAGRSVVVIAARVLVLSEVAATILDCVPEQAEVDVEDVVHAVISAHGLPPGAADARDAITEQLHDLAAHNLVTLDDEFYEETRLTDEAVLRLLHGAVGATTLAPAVARRWHLGAAVPTSAFYAIAKRHRVISQLASHDEHLAFPPALRARLRASHVEMVAANAPVADDLIQVLDLLEARGVRVLVVKGFALAAQAWGDHLVRGYGDLDLLVHPDDLDETALCLVHARWQVPPSYPAPGTSWGWQQFMRTHHELTLVRSSTSIDLHWHLGPVRRALPDFNTLWSRRATIQIASHDVATLGPFDAFAHSASHSARDGWRWVRGIADVHRLMCMPSTWADMNRELSRDQLTTIGVAARLLGLPPGSHPITRHAATMVDDRTLRRALRAQLGQEHPGQRTTGLPMLTTFRAVVSLGKSGASLEDLIRRLIADLLPPWALARCTSSRATVALSQAAFHRAHEFVGRRVGRAARR</sequence>
<dbReference type="InterPro" id="IPR039498">
    <property type="entry name" value="NTP_transf_5"/>
</dbReference>
<proteinExistence type="predicted"/>
<dbReference type="Proteomes" id="UP001074726">
    <property type="component" value="Unassembled WGS sequence"/>
</dbReference>
<reference evidence="1" key="1">
    <citation type="submission" date="2022-08" db="EMBL/GenBank/DDBJ databases">
        <title>Genome sequencing of Nocardioides sp. STR2.</title>
        <authorList>
            <person name="So Y."/>
        </authorList>
    </citation>
    <scope>NUCLEOTIDE SEQUENCE</scope>
    <source>
        <strain evidence="1">STR2</strain>
    </source>
</reference>
<protein>
    <submittedName>
        <fullName evidence="1">Nucleotidyltransferase family protein</fullName>
    </submittedName>
</protein>
<name>A0ABT4CFH1_9ACTN</name>
<gene>
    <name evidence="1" type="ORF">NYO98_09940</name>
</gene>